<keyword evidence="3" id="KW-1185">Reference proteome</keyword>
<gene>
    <name evidence="2" type="ORF">AAFF_G00407760</name>
</gene>
<evidence type="ECO:0000256" key="1">
    <source>
        <dbReference type="SAM" id="MobiDB-lite"/>
    </source>
</evidence>
<dbReference type="EMBL" id="JAINUG010000081">
    <property type="protein sequence ID" value="KAJ8399671.1"/>
    <property type="molecule type" value="Genomic_DNA"/>
</dbReference>
<comment type="caution">
    <text evidence="2">The sequence shown here is derived from an EMBL/GenBank/DDBJ whole genome shotgun (WGS) entry which is preliminary data.</text>
</comment>
<proteinExistence type="predicted"/>
<reference evidence="2" key="1">
    <citation type="journal article" date="2023" name="Science">
        <title>Genome structures resolve the early diversification of teleost fishes.</title>
        <authorList>
            <person name="Parey E."/>
            <person name="Louis A."/>
            <person name="Montfort J."/>
            <person name="Bouchez O."/>
            <person name="Roques C."/>
            <person name="Iampietro C."/>
            <person name="Lluch J."/>
            <person name="Castinel A."/>
            <person name="Donnadieu C."/>
            <person name="Desvignes T."/>
            <person name="Floi Bucao C."/>
            <person name="Jouanno E."/>
            <person name="Wen M."/>
            <person name="Mejri S."/>
            <person name="Dirks R."/>
            <person name="Jansen H."/>
            <person name="Henkel C."/>
            <person name="Chen W.J."/>
            <person name="Zahm M."/>
            <person name="Cabau C."/>
            <person name="Klopp C."/>
            <person name="Thompson A.W."/>
            <person name="Robinson-Rechavi M."/>
            <person name="Braasch I."/>
            <person name="Lecointre G."/>
            <person name="Bobe J."/>
            <person name="Postlethwait J.H."/>
            <person name="Berthelot C."/>
            <person name="Roest Crollius H."/>
            <person name="Guiguen Y."/>
        </authorList>
    </citation>
    <scope>NUCLEOTIDE SEQUENCE</scope>
    <source>
        <strain evidence="2">NC1722</strain>
    </source>
</reference>
<sequence>MRRGVGELWMSFPCPGSSVVGDSVRSTWSQTLALATPPAGCRRDVLIGSGQGGNLFSGDVRGGVGELGSWGRVEPDTLGCAARSRTDDGHPSSSSTQRAVSESQPPALRFGVSGTQPEVWAADGLLNRYVFGTEGEDPVWPSLSAQGAVSLRLPCTVLGSTS</sequence>
<dbReference type="Proteomes" id="UP001221898">
    <property type="component" value="Unassembled WGS sequence"/>
</dbReference>
<name>A0AAD7WJU0_9TELE</name>
<feature type="region of interest" description="Disordered" evidence="1">
    <location>
        <begin position="80"/>
        <end position="111"/>
    </location>
</feature>
<organism evidence="2 3">
    <name type="scientific">Aldrovandia affinis</name>
    <dbReference type="NCBI Taxonomy" id="143900"/>
    <lineage>
        <taxon>Eukaryota</taxon>
        <taxon>Metazoa</taxon>
        <taxon>Chordata</taxon>
        <taxon>Craniata</taxon>
        <taxon>Vertebrata</taxon>
        <taxon>Euteleostomi</taxon>
        <taxon>Actinopterygii</taxon>
        <taxon>Neopterygii</taxon>
        <taxon>Teleostei</taxon>
        <taxon>Notacanthiformes</taxon>
        <taxon>Halosauridae</taxon>
        <taxon>Aldrovandia</taxon>
    </lineage>
</organism>
<protein>
    <submittedName>
        <fullName evidence="2">Uncharacterized protein</fullName>
    </submittedName>
</protein>
<evidence type="ECO:0000313" key="3">
    <source>
        <dbReference type="Proteomes" id="UP001221898"/>
    </source>
</evidence>
<dbReference type="AlphaFoldDB" id="A0AAD7WJU0"/>
<evidence type="ECO:0000313" key="2">
    <source>
        <dbReference type="EMBL" id="KAJ8399671.1"/>
    </source>
</evidence>
<feature type="compositionally biased region" description="Polar residues" evidence="1">
    <location>
        <begin position="91"/>
        <end position="104"/>
    </location>
</feature>
<accession>A0AAD7WJU0</accession>